<accession>A0ACC0K8U7</accession>
<reference evidence="1 2" key="1">
    <citation type="journal article" date="2022" name="Genome Biol. Evol.">
        <title>The Spruce Budworm Genome: Reconstructing the Evolutionary History of Antifreeze Proteins.</title>
        <authorList>
            <person name="Beliveau C."/>
            <person name="Gagne P."/>
            <person name="Picq S."/>
            <person name="Vernygora O."/>
            <person name="Keeling C.I."/>
            <person name="Pinkney K."/>
            <person name="Doucet D."/>
            <person name="Wen F."/>
            <person name="Johnston J.S."/>
            <person name="Maaroufi H."/>
            <person name="Boyle B."/>
            <person name="Laroche J."/>
            <person name="Dewar K."/>
            <person name="Juretic N."/>
            <person name="Blackburn G."/>
            <person name="Nisole A."/>
            <person name="Brunet B."/>
            <person name="Brandao M."/>
            <person name="Lumley L."/>
            <person name="Duan J."/>
            <person name="Quan G."/>
            <person name="Lucarotti C.J."/>
            <person name="Roe A.D."/>
            <person name="Sperling F.A.H."/>
            <person name="Levesque R.C."/>
            <person name="Cusson M."/>
        </authorList>
    </citation>
    <scope>NUCLEOTIDE SEQUENCE [LARGE SCALE GENOMIC DNA]</scope>
    <source>
        <strain evidence="1">Glfc:IPQL:Cfum</strain>
    </source>
</reference>
<gene>
    <name evidence="1" type="ORF">MSG28_013633</name>
</gene>
<dbReference type="EMBL" id="CM046124">
    <property type="protein sequence ID" value="KAI8432662.1"/>
    <property type="molecule type" value="Genomic_DNA"/>
</dbReference>
<sequence length="507" mass="55413">MAAAEIQIVNPANLAKIESDPGYKEIIENSSTFNSRLCAERRMRMPFIDTQTGVAQSHCNLFMSRKQRMPGTREGQYLTMASTRWGWSGASDLADITGEGENSSGIPGEAMAAEDSRDGSQTATKDDPKEWFYDELVMDEMETGEDPDPESDEDYFDDTYANRRKRRGGATPTGPGSRGGRTRKSPGKGTSPLDVNTRPGLTYHFTHTHKETAAATSDGDSRDSRAGAHTPPAPPAPTNEYQDSYVTFLNNPGGAPAAEAKPAGAPRRPSPPPRPASADTSSSDSALAPHPAAPAAVPAAPAAPAPAPARPQLPPRPPCSDCGRSGKRRAADAHRHNIKLNGYVEIINSMSYPADAFDNFATQTRLLEFNDVYGGYPVSPPSSPRDLRYICLIDGDSIVLSVFHNVASIFSWVTLVELDSYWLDSIPKYLKCKYGSHPTCLQFTKNMIVTVRKYRWQCIECKCCSDQLLFCDDCDRGYHMYCLVPPLETPPEGSWSCALCIQQFHTK</sequence>
<keyword evidence="2" id="KW-1185">Reference proteome</keyword>
<dbReference type="Proteomes" id="UP001064048">
    <property type="component" value="Chromosome 24"/>
</dbReference>
<proteinExistence type="predicted"/>
<evidence type="ECO:0000313" key="1">
    <source>
        <dbReference type="EMBL" id="KAI8432662.1"/>
    </source>
</evidence>
<organism evidence="1 2">
    <name type="scientific">Choristoneura fumiferana</name>
    <name type="common">Spruce budworm moth</name>
    <name type="synonym">Archips fumiferana</name>
    <dbReference type="NCBI Taxonomy" id="7141"/>
    <lineage>
        <taxon>Eukaryota</taxon>
        <taxon>Metazoa</taxon>
        <taxon>Ecdysozoa</taxon>
        <taxon>Arthropoda</taxon>
        <taxon>Hexapoda</taxon>
        <taxon>Insecta</taxon>
        <taxon>Pterygota</taxon>
        <taxon>Neoptera</taxon>
        <taxon>Endopterygota</taxon>
        <taxon>Lepidoptera</taxon>
        <taxon>Glossata</taxon>
        <taxon>Ditrysia</taxon>
        <taxon>Tortricoidea</taxon>
        <taxon>Tortricidae</taxon>
        <taxon>Tortricinae</taxon>
        <taxon>Choristoneura</taxon>
    </lineage>
</organism>
<evidence type="ECO:0000313" key="2">
    <source>
        <dbReference type="Proteomes" id="UP001064048"/>
    </source>
</evidence>
<protein>
    <submittedName>
        <fullName evidence="1">Uncharacterized protein</fullName>
    </submittedName>
</protein>
<comment type="caution">
    <text evidence="1">The sequence shown here is derived from an EMBL/GenBank/DDBJ whole genome shotgun (WGS) entry which is preliminary data.</text>
</comment>
<name>A0ACC0K8U7_CHOFU</name>